<feature type="chain" id="PRO_5017299577" evidence="2">
    <location>
        <begin position="22"/>
        <end position="308"/>
    </location>
</feature>
<feature type="signal peptide" evidence="2">
    <location>
        <begin position="1"/>
        <end position="21"/>
    </location>
</feature>
<evidence type="ECO:0000256" key="2">
    <source>
        <dbReference type="SAM" id="SignalP"/>
    </source>
</evidence>
<dbReference type="AlphaFoldDB" id="A0A395M4S4"/>
<name>A0A395M4S4_9HYPO</name>
<dbReference type="Proteomes" id="UP000265631">
    <property type="component" value="Unassembled WGS sequence"/>
</dbReference>
<evidence type="ECO:0000256" key="1">
    <source>
        <dbReference type="SAM" id="MobiDB-lite"/>
    </source>
</evidence>
<dbReference type="EMBL" id="PXXK01000783">
    <property type="protein sequence ID" value="RFN41996.1"/>
    <property type="molecule type" value="Genomic_DNA"/>
</dbReference>
<feature type="region of interest" description="Disordered" evidence="1">
    <location>
        <begin position="196"/>
        <end position="266"/>
    </location>
</feature>
<organism evidence="3 4">
    <name type="scientific">Fusarium flagelliforme</name>
    <dbReference type="NCBI Taxonomy" id="2675880"/>
    <lineage>
        <taxon>Eukaryota</taxon>
        <taxon>Fungi</taxon>
        <taxon>Dikarya</taxon>
        <taxon>Ascomycota</taxon>
        <taxon>Pezizomycotina</taxon>
        <taxon>Sordariomycetes</taxon>
        <taxon>Hypocreomycetidae</taxon>
        <taxon>Hypocreales</taxon>
        <taxon>Nectriaceae</taxon>
        <taxon>Fusarium</taxon>
        <taxon>Fusarium incarnatum-equiseti species complex</taxon>
    </lineage>
</organism>
<keyword evidence="4" id="KW-1185">Reference proteome</keyword>
<keyword evidence="2" id="KW-0732">Signal</keyword>
<accession>A0A395M4S4</accession>
<sequence length="308" mass="33404">MHHLLKSVILVGLWAVQGSHGRFLPDPTQRPQIQNFHQPPEPTVAPGLRYEAKRQQMSMSELAVTQAPDETCGYLSGRAVLPITCENSKPCMWATEIGMICGDIKGDLKDWQVHYKCMDREMALNPVHCNDTCIDNPVFLLCTEESAPYCATYLFPDAIVDYRCSSTPGTRASSADFTYRGQENAGIVTTIIPLDGRRITTTKPTESSSSADSTSSTTSASSSPSPDPPSSQNNLGAIIGVKEETASSSDPSFSNGTSSAVRLNGWKAGPDIPGAVRMERFNDDGIQLAPFYLSTRLAKCSSVTKRTE</sequence>
<dbReference type="STRING" id="2594813.A0A395M4S4"/>
<evidence type="ECO:0000313" key="4">
    <source>
        <dbReference type="Proteomes" id="UP000265631"/>
    </source>
</evidence>
<proteinExistence type="predicted"/>
<evidence type="ECO:0000313" key="3">
    <source>
        <dbReference type="EMBL" id="RFN41996.1"/>
    </source>
</evidence>
<feature type="compositionally biased region" description="Polar residues" evidence="1">
    <location>
        <begin position="246"/>
        <end position="261"/>
    </location>
</feature>
<feature type="compositionally biased region" description="Low complexity" evidence="1">
    <location>
        <begin position="207"/>
        <end position="224"/>
    </location>
</feature>
<reference evidence="3 4" key="1">
    <citation type="journal article" date="2018" name="PLoS Pathog.">
        <title>Evolution of structural diversity of trichothecenes, a family of toxins produced by plant pathogenic and entomopathogenic fungi.</title>
        <authorList>
            <person name="Proctor R.H."/>
            <person name="McCormick S.P."/>
            <person name="Kim H.S."/>
            <person name="Cardoza R.E."/>
            <person name="Stanley A.M."/>
            <person name="Lindo L."/>
            <person name="Kelly A."/>
            <person name="Brown D.W."/>
            <person name="Lee T."/>
            <person name="Vaughan M.M."/>
            <person name="Alexander N.J."/>
            <person name="Busman M."/>
            <person name="Gutierrez S."/>
        </authorList>
    </citation>
    <scope>NUCLEOTIDE SEQUENCE [LARGE SCALE GENOMIC DNA]</scope>
    <source>
        <strain evidence="3 4">NRRL 13405</strain>
    </source>
</reference>
<comment type="caution">
    <text evidence="3">The sequence shown here is derived from an EMBL/GenBank/DDBJ whole genome shotgun (WGS) entry which is preliminary data.</text>
</comment>
<protein>
    <submittedName>
        <fullName evidence="3">Uncharacterized protein</fullName>
    </submittedName>
</protein>
<gene>
    <name evidence="3" type="ORF">FIE12Z_12899</name>
</gene>